<evidence type="ECO:0000256" key="1">
    <source>
        <dbReference type="SAM" id="MobiDB-lite"/>
    </source>
</evidence>
<evidence type="ECO:0000313" key="3">
    <source>
        <dbReference type="Proteomes" id="UP000632222"/>
    </source>
</evidence>
<evidence type="ECO:0000313" key="2">
    <source>
        <dbReference type="EMBL" id="GGJ44793.1"/>
    </source>
</evidence>
<gene>
    <name evidence="2" type="ORF">GCM10008938_33760</name>
</gene>
<name>A0ABQ2D3I5_9DEIO</name>
<feature type="region of interest" description="Disordered" evidence="1">
    <location>
        <begin position="51"/>
        <end position="89"/>
    </location>
</feature>
<dbReference type="Proteomes" id="UP000632222">
    <property type="component" value="Unassembled WGS sequence"/>
</dbReference>
<keyword evidence="3" id="KW-1185">Reference proteome</keyword>
<dbReference type="RefSeq" id="WP_189004497.1">
    <property type="nucleotide sequence ID" value="NZ_BMOD01000014.1"/>
</dbReference>
<dbReference type="EMBL" id="BMOD01000014">
    <property type="protein sequence ID" value="GGJ44793.1"/>
    <property type="molecule type" value="Genomic_DNA"/>
</dbReference>
<protein>
    <submittedName>
        <fullName evidence="2">Uncharacterized protein</fullName>
    </submittedName>
</protein>
<accession>A0ABQ2D3I5</accession>
<organism evidence="2 3">
    <name type="scientific">Deinococcus roseus</name>
    <dbReference type="NCBI Taxonomy" id="392414"/>
    <lineage>
        <taxon>Bacteria</taxon>
        <taxon>Thermotogati</taxon>
        <taxon>Deinococcota</taxon>
        <taxon>Deinococci</taxon>
        <taxon>Deinococcales</taxon>
        <taxon>Deinococcaceae</taxon>
        <taxon>Deinococcus</taxon>
    </lineage>
</organism>
<feature type="compositionally biased region" description="Polar residues" evidence="1">
    <location>
        <begin position="59"/>
        <end position="73"/>
    </location>
</feature>
<reference evidence="3" key="1">
    <citation type="journal article" date="2019" name="Int. J. Syst. Evol. Microbiol.">
        <title>The Global Catalogue of Microorganisms (GCM) 10K type strain sequencing project: providing services to taxonomists for standard genome sequencing and annotation.</title>
        <authorList>
            <consortium name="The Broad Institute Genomics Platform"/>
            <consortium name="The Broad Institute Genome Sequencing Center for Infectious Disease"/>
            <person name="Wu L."/>
            <person name="Ma J."/>
        </authorList>
    </citation>
    <scope>NUCLEOTIDE SEQUENCE [LARGE SCALE GENOMIC DNA]</scope>
    <source>
        <strain evidence="3">JCM 14370</strain>
    </source>
</reference>
<sequence length="89" mass="9972">MTLPHYPSLQEVPAHLTTRAGLKRLGHGKWKPQLVATVTSYGKNVFLYDPRAVQDPAGGSQTARPATPQGTQTRSERIRRRIKKPDRDL</sequence>
<feature type="compositionally biased region" description="Basic residues" evidence="1">
    <location>
        <begin position="77"/>
        <end position="89"/>
    </location>
</feature>
<comment type="caution">
    <text evidence="2">The sequence shown here is derived from an EMBL/GenBank/DDBJ whole genome shotgun (WGS) entry which is preliminary data.</text>
</comment>
<proteinExistence type="predicted"/>